<dbReference type="CDD" id="cd09272">
    <property type="entry name" value="RNase_HI_RT_Ty1"/>
    <property type="match status" value="1"/>
</dbReference>
<dbReference type="CDD" id="cd00303">
    <property type="entry name" value="retropepsin_like"/>
    <property type="match status" value="1"/>
</dbReference>
<sequence>MLIMRDALILAKALLVEYIPGENAYIGISKKQDCTAMSLAEAEYVALSASCAQVMWMRTQLKDYGFNYNKILLYCDSQSAIAISCNPVQHSRTKHINVRYHFIKEQVKRGIIELYFVRTEYQLANMFTKALPEERFQYLIRRIGMRCLTPTELENRRQETGRAYTVTSSENSRMGHLSKNCRSKKPAIGSNQLPVAVVCHACGEKGHYTNQCRKTNINAQGRAYMLRDKNAHQDPNVVTGTFLLNQHLAKVLFNSGADKSFISLPLASKLNLLSITIDTFYGIEMANGNLVSTNTVIKGCTLTLLNHPFEIDLMPIKLGSFDVIIVTEKKSDDKRLEDIPVVKEFSDVFPEDLPGLPPVYQVEFQINLIPEAAPVARTPYRLSPSEMQELSNKL</sequence>
<accession>A0ABQ5HNR1</accession>
<comment type="caution">
    <text evidence="3">The sequence shown here is derived from an EMBL/GenBank/DDBJ whole genome shotgun (WGS) entry which is preliminary data.</text>
</comment>
<gene>
    <name evidence="3" type="ORF">Tco_1070798</name>
</gene>
<evidence type="ECO:0000256" key="1">
    <source>
        <dbReference type="PROSITE-ProRule" id="PRU00047"/>
    </source>
</evidence>
<evidence type="ECO:0000313" key="3">
    <source>
        <dbReference type="EMBL" id="GJT89081.1"/>
    </source>
</evidence>
<dbReference type="PANTHER" id="PTHR15503">
    <property type="entry name" value="LDOC1 RELATED"/>
    <property type="match status" value="1"/>
</dbReference>
<organism evidence="3 4">
    <name type="scientific">Tanacetum coccineum</name>
    <dbReference type="NCBI Taxonomy" id="301880"/>
    <lineage>
        <taxon>Eukaryota</taxon>
        <taxon>Viridiplantae</taxon>
        <taxon>Streptophyta</taxon>
        <taxon>Embryophyta</taxon>
        <taxon>Tracheophyta</taxon>
        <taxon>Spermatophyta</taxon>
        <taxon>Magnoliopsida</taxon>
        <taxon>eudicotyledons</taxon>
        <taxon>Gunneridae</taxon>
        <taxon>Pentapetalae</taxon>
        <taxon>asterids</taxon>
        <taxon>campanulids</taxon>
        <taxon>Asterales</taxon>
        <taxon>Asteraceae</taxon>
        <taxon>Asteroideae</taxon>
        <taxon>Anthemideae</taxon>
        <taxon>Anthemidinae</taxon>
        <taxon>Tanacetum</taxon>
    </lineage>
</organism>
<keyword evidence="3" id="KW-0548">Nucleotidyltransferase</keyword>
<dbReference type="SUPFAM" id="SSF57756">
    <property type="entry name" value="Retrovirus zinc finger-like domains"/>
    <property type="match status" value="1"/>
</dbReference>
<dbReference type="InterPro" id="IPR021109">
    <property type="entry name" value="Peptidase_aspartic_dom_sf"/>
</dbReference>
<keyword evidence="4" id="KW-1185">Reference proteome</keyword>
<keyword evidence="1" id="KW-0863">Zinc-finger</keyword>
<dbReference type="InterPro" id="IPR036875">
    <property type="entry name" value="Znf_CCHC_sf"/>
</dbReference>
<feature type="domain" description="CCHC-type" evidence="2">
    <location>
        <begin position="199"/>
        <end position="214"/>
    </location>
</feature>
<dbReference type="SUPFAM" id="SSF50630">
    <property type="entry name" value="Acid proteases"/>
    <property type="match status" value="1"/>
</dbReference>
<dbReference type="Gene3D" id="2.40.70.10">
    <property type="entry name" value="Acid Proteases"/>
    <property type="match status" value="1"/>
</dbReference>
<keyword evidence="1" id="KW-0862">Zinc</keyword>
<evidence type="ECO:0000313" key="4">
    <source>
        <dbReference type="Proteomes" id="UP001151760"/>
    </source>
</evidence>
<proteinExistence type="predicted"/>
<reference evidence="3" key="1">
    <citation type="journal article" date="2022" name="Int. J. Mol. Sci.">
        <title>Draft Genome of Tanacetum Coccineum: Genomic Comparison of Closely Related Tanacetum-Family Plants.</title>
        <authorList>
            <person name="Yamashiro T."/>
            <person name="Shiraishi A."/>
            <person name="Nakayama K."/>
            <person name="Satake H."/>
        </authorList>
    </citation>
    <scope>NUCLEOTIDE SEQUENCE</scope>
</reference>
<protein>
    <submittedName>
        <fullName evidence="3">Reverse transcriptase domain-containing protein</fullName>
    </submittedName>
</protein>
<dbReference type="Proteomes" id="UP001151760">
    <property type="component" value="Unassembled WGS sequence"/>
</dbReference>
<dbReference type="PROSITE" id="PS50158">
    <property type="entry name" value="ZF_CCHC"/>
    <property type="match status" value="1"/>
</dbReference>
<reference evidence="3" key="2">
    <citation type="submission" date="2022-01" db="EMBL/GenBank/DDBJ databases">
        <authorList>
            <person name="Yamashiro T."/>
            <person name="Shiraishi A."/>
            <person name="Satake H."/>
            <person name="Nakayama K."/>
        </authorList>
    </citation>
    <scope>NUCLEOTIDE SEQUENCE</scope>
</reference>
<dbReference type="InterPro" id="IPR032567">
    <property type="entry name" value="RTL1-rel"/>
</dbReference>
<dbReference type="EMBL" id="BQNB010019790">
    <property type="protein sequence ID" value="GJT89081.1"/>
    <property type="molecule type" value="Genomic_DNA"/>
</dbReference>
<dbReference type="GO" id="GO:0003964">
    <property type="term" value="F:RNA-directed DNA polymerase activity"/>
    <property type="evidence" value="ECO:0007669"/>
    <property type="project" value="UniProtKB-KW"/>
</dbReference>
<dbReference type="Pfam" id="PF08284">
    <property type="entry name" value="RVP_2"/>
    <property type="match status" value="1"/>
</dbReference>
<name>A0ABQ5HNR1_9ASTR</name>
<dbReference type="InterPro" id="IPR001878">
    <property type="entry name" value="Znf_CCHC"/>
</dbReference>
<dbReference type="Gene3D" id="4.10.60.10">
    <property type="entry name" value="Zinc finger, CCHC-type"/>
    <property type="match status" value="1"/>
</dbReference>
<keyword evidence="1" id="KW-0479">Metal-binding</keyword>
<dbReference type="PANTHER" id="PTHR15503:SF45">
    <property type="entry name" value="RNA-DIRECTED DNA POLYMERASE HOMOLOG"/>
    <property type="match status" value="1"/>
</dbReference>
<keyword evidence="3" id="KW-0695">RNA-directed DNA polymerase</keyword>
<evidence type="ECO:0000259" key="2">
    <source>
        <dbReference type="PROSITE" id="PS50158"/>
    </source>
</evidence>
<keyword evidence="3" id="KW-0808">Transferase</keyword>